<dbReference type="AlphaFoldDB" id="A0A386H5G9"/>
<dbReference type="Proteomes" id="UP000266301">
    <property type="component" value="Chromosome"/>
</dbReference>
<sequence length="338" mass="39236">MKVLTVVIPCYNSADYMDRAIESLLIGSEDLEILIIDDGSGDDTLKIAKDYERKYPGIVYTIHKENGGHGDAVTTGLKNSNGLYFKVLDSDDWFDKDSFKKVLSILKDLIKTSKTVDMLIANYVYENAIIHRSKSINYKGAMPEEKIFTWDELGHLKNSQNILMHSVIYRTDVLRECNLELPKHTFYVDNIFVYKPLPYVKTMYYINVDLYRYFIGREDQSVNEKVMISRIDQQIKVTKILIDSYNPMIIGSRKLRKYMTKYIVMMMAVSTVLLLKENTDDSLHKKNELWNYLNYKNKSLYREVSKSTLGLLMQLKGLLGRNIILLGYSLSRRVIGFN</sequence>
<protein>
    <submittedName>
        <fullName evidence="2">Glycosyltransferase family 2 protein</fullName>
    </submittedName>
</protein>
<dbReference type="PANTHER" id="PTHR22916">
    <property type="entry name" value="GLYCOSYLTRANSFERASE"/>
    <property type="match status" value="1"/>
</dbReference>
<dbReference type="GO" id="GO:0016758">
    <property type="term" value="F:hexosyltransferase activity"/>
    <property type="evidence" value="ECO:0007669"/>
    <property type="project" value="UniProtKB-ARBA"/>
</dbReference>
<keyword evidence="2" id="KW-0808">Transferase</keyword>
<organism evidence="2 3">
    <name type="scientific">Clostridium fermenticellae</name>
    <dbReference type="NCBI Taxonomy" id="2068654"/>
    <lineage>
        <taxon>Bacteria</taxon>
        <taxon>Bacillati</taxon>
        <taxon>Bacillota</taxon>
        <taxon>Clostridia</taxon>
        <taxon>Eubacteriales</taxon>
        <taxon>Clostridiaceae</taxon>
        <taxon>Clostridium</taxon>
    </lineage>
</organism>
<dbReference type="SUPFAM" id="SSF53448">
    <property type="entry name" value="Nucleotide-diphospho-sugar transferases"/>
    <property type="match status" value="1"/>
</dbReference>
<dbReference type="InterPro" id="IPR029044">
    <property type="entry name" value="Nucleotide-diphossugar_trans"/>
</dbReference>
<evidence type="ECO:0000259" key="1">
    <source>
        <dbReference type="Pfam" id="PF00535"/>
    </source>
</evidence>
<dbReference type="PANTHER" id="PTHR22916:SF3">
    <property type="entry name" value="UDP-GLCNAC:BETAGAL BETA-1,3-N-ACETYLGLUCOSAMINYLTRANSFERASE-LIKE PROTEIN 1"/>
    <property type="match status" value="1"/>
</dbReference>
<proteinExistence type="predicted"/>
<dbReference type="EMBL" id="CP032416">
    <property type="protein sequence ID" value="AYD40906.1"/>
    <property type="molecule type" value="Genomic_DNA"/>
</dbReference>
<dbReference type="InterPro" id="IPR001173">
    <property type="entry name" value="Glyco_trans_2-like"/>
</dbReference>
<dbReference type="OrthoDB" id="396512at2"/>
<name>A0A386H5G9_9CLOT</name>
<dbReference type="RefSeq" id="WP_119973315.1">
    <property type="nucleotide sequence ID" value="NZ_CP032416.1"/>
</dbReference>
<dbReference type="Gene3D" id="3.90.550.10">
    <property type="entry name" value="Spore Coat Polysaccharide Biosynthesis Protein SpsA, Chain A"/>
    <property type="match status" value="1"/>
</dbReference>
<dbReference type="Pfam" id="PF00535">
    <property type="entry name" value="Glycos_transf_2"/>
    <property type="match status" value="1"/>
</dbReference>
<dbReference type="KEGG" id="cfer:D4Z93_10370"/>
<evidence type="ECO:0000313" key="2">
    <source>
        <dbReference type="EMBL" id="AYD40906.1"/>
    </source>
</evidence>
<gene>
    <name evidence="2" type="ORF">D4Z93_10370</name>
</gene>
<keyword evidence="3" id="KW-1185">Reference proteome</keyword>
<accession>A0A386H5G9</accession>
<dbReference type="CDD" id="cd00761">
    <property type="entry name" value="Glyco_tranf_GTA_type"/>
    <property type="match status" value="1"/>
</dbReference>
<reference evidence="2 3" key="1">
    <citation type="journal article" date="2019" name="Int. J. Syst. Evol. Microbiol.">
        <title>Clostridium fermenticellae sp. nov., isolated from the mud in a fermentation cellar for the production of the Chinese liquor, baijiu.</title>
        <authorList>
            <person name="Xu P.X."/>
            <person name="Chai L.J."/>
            <person name="Qiu T."/>
            <person name="Zhang X.J."/>
            <person name="Lu Z.M."/>
            <person name="Xiao C."/>
            <person name="Wang S.T."/>
            <person name="Shen C.H."/>
            <person name="Shi J.S."/>
            <person name="Xu Z.H."/>
        </authorList>
    </citation>
    <scope>NUCLEOTIDE SEQUENCE [LARGE SCALE GENOMIC DNA]</scope>
    <source>
        <strain evidence="2 3">JN500901</strain>
    </source>
</reference>
<feature type="domain" description="Glycosyltransferase 2-like" evidence="1">
    <location>
        <begin position="5"/>
        <end position="108"/>
    </location>
</feature>
<evidence type="ECO:0000313" key="3">
    <source>
        <dbReference type="Proteomes" id="UP000266301"/>
    </source>
</evidence>